<name>A0A455UCW3_9GAMM</name>
<gene>
    <name evidence="1" type="ORF">HSBAA_53780</name>
</gene>
<organism evidence="1 2">
    <name type="scientific">Vreelandella sulfidaeris</name>
    <dbReference type="NCBI Taxonomy" id="115553"/>
    <lineage>
        <taxon>Bacteria</taxon>
        <taxon>Pseudomonadati</taxon>
        <taxon>Pseudomonadota</taxon>
        <taxon>Gammaproteobacteria</taxon>
        <taxon>Oceanospirillales</taxon>
        <taxon>Halomonadaceae</taxon>
        <taxon>Vreelandella</taxon>
    </lineage>
</organism>
<sequence length="109" mass="11391">MNGSADSTDADCSPVKPPEAISVRQIAAISTPQITRLYKGGLIEPLSVICATIYEAESADVTRKIKISIIATTDSTPEKGINSNISNSATVILSWVAAAKPTSVPFNSI</sequence>
<evidence type="ECO:0000313" key="2">
    <source>
        <dbReference type="Proteomes" id="UP000320231"/>
    </source>
</evidence>
<dbReference type="KEGG" id="hsr:HSBAA_53780"/>
<dbReference type="Proteomes" id="UP000320231">
    <property type="component" value="Chromosome"/>
</dbReference>
<reference evidence="1 2" key="1">
    <citation type="journal article" date="2019" name="Microbiol. Resour. Announc.">
        <title>Complete Genome Sequence of Halomonas sulfidaeris Strain Esulfide1 Isolated from a Metal Sulfide Rock at a Depth of 2,200 Meters, Obtained Using Nanopore Sequencing.</title>
        <authorList>
            <person name="Saito M."/>
            <person name="Nishigata A."/>
            <person name="Galipon J."/>
            <person name="Arakawa K."/>
        </authorList>
    </citation>
    <scope>NUCLEOTIDE SEQUENCE [LARGE SCALE GENOMIC DNA]</scope>
    <source>
        <strain evidence="1 2">ATCC BAA-803</strain>
    </source>
</reference>
<protein>
    <submittedName>
        <fullName evidence="1">Uncharacterized protein</fullName>
    </submittedName>
</protein>
<dbReference type="EMBL" id="AP019514">
    <property type="protein sequence ID" value="BBI64072.1"/>
    <property type="molecule type" value="Genomic_DNA"/>
</dbReference>
<dbReference type="AlphaFoldDB" id="A0A455UCW3"/>
<evidence type="ECO:0000313" key="1">
    <source>
        <dbReference type="EMBL" id="BBI64072.1"/>
    </source>
</evidence>
<accession>A0A455UCW3</accession>
<proteinExistence type="predicted"/>